<gene>
    <name evidence="1" type="ORF">HB778_29100</name>
</gene>
<dbReference type="EMBL" id="CP050296">
    <property type="protein sequence ID" value="QND60151.1"/>
    <property type="molecule type" value="Genomic_DNA"/>
</dbReference>
<dbReference type="Proteomes" id="UP000515465">
    <property type="component" value="Chromosome"/>
</dbReference>
<reference evidence="2" key="1">
    <citation type="journal article" date="2020" name="Mol. Plant Microbe">
        <title>Rhizobial microsymbionts of the narrowly endemic Oxytropis species growing in Kamchatka are characterized by significant genetic diversity and possess a set of genes that are associated with T3SS and T6SS secretion systems and can affect the development of symbiosis.</title>
        <authorList>
            <person name="Safronova V."/>
            <person name="Guro P."/>
            <person name="Sazanova A."/>
            <person name="Kuznetsova I."/>
            <person name="Belimov A."/>
            <person name="Yakubov V."/>
            <person name="Chirak E."/>
            <person name="Afonin A."/>
            <person name="Gogolev Y."/>
            <person name="Andronov E."/>
            <person name="Tikhonovich I."/>
        </authorList>
    </citation>
    <scope>NUCLEOTIDE SEQUENCE [LARGE SCALE GENOMIC DNA]</scope>
    <source>
        <strain evidence="2">583</strain>
    </source>
</reference>
<proteinExistence type="predicted"/>
<dbReference type="RefSeq" id="WP_183458916.1">
    <property type="nucleotide sequence ID" value="NZ_CP050296.1"/>
</dbReference>
<accession>A0A7G6T069</accession>
<sequence>MPSFALSRTTPDFSTQALEPSLKIDHHHHHSQKASVSGALQQNESLYQRLRRKLSWGTVANVAKGGAWATGGTIAAFSVALNFVPVWVLPTVNAAAAAVHLQGLWEGVTNEPRNNAPDQGALKSRMKYNYEFQLMGLDRAGGVMGRFRTDVSPQAHISEPDGEWWQLRGISDGTVADLTISDSDGYVLETSTSSRTPMPKG</sequence>
<evidence type="ECO:0000313" key="1">
    <source>
        <dbReference type="EMBL" id="QND60151.1"/>
    </source>
</evidence>
<dbReference type="AlphaFoldDB" id="A0A7G6T069"/>
<name>A0A7G6T069_9HYPH</name>
<organism evidence="1 2">
    <name type="scientific">Mesorhizobium huakuii</name>
    <dbReference type="NCBI Taxonomy" id="28104"/>
    <lineage>
        <taxon>Bacteria</taxon>
        <taxon>Pseudomonadati</taxon>
        <taxon>Pseudomonadota</taxon>
        <taxon>Alphaproteobacteria</taxon>
        <taxon>Hyphomicrobiales</taxon>
        <taxon>Phyllobacteriaceae</taxon>
        <taxon>Mesorhizobium</taxon>
    </lineage>
</organism>
<evidence type="ECO:0000313" key="2">
    <source>
        <dbReference type="Proteomes" id="UP000515465"/>
    </source>
</evidence>
<protein>
    <submittedName>
        <fullName evidence="1">Uncharacterized protein</fullName>
    </submittedName>
</protein>